<dbReference type="PROSITE" id="PS50042">
    <property type="entry name" value="CNMP_BINDING_3"/>
    <property type="match status" value="1"/>
</dbReference>
<dbReference type="PANTHER" id="PTHR24567">
    <property type="entry name" value="CRP FAMILY TRANSCRIPTIONAL REGULATORY PROTEIN"/>
    <property type="match status" value="1"/>
</dbReference>
<evidence type="ECO:0000313" key="7">
    <source>
        <dbReference type="Proteomes" id="UP000184076"/>
    </source>
</evidence>
<dbReference type="OrthoDB" id="892842at2"/>
<proteinExistence type="predicted"/>
<keyword evidence="1" id="KW-0805">Transcription regulation</keyword>
<dbReference type="InterPro" id="IPR000595">
    <property type="entry name" value="cNMP-bd_dom"/>
</dbReference>
<accession>A0A1M5GLB3</accession>
<evidence type="ECO:0000256" key="1">
    <source>
        <dbReference type="ARBA" id="ARBA00023015"/>
    </source>
</evidence>
<keyword evidence="7" id="KW-1185">Reference proteome</keyword>
<feature type="domain" description="HTH crp-type" evidence="5">
    <location>
        <begin position="143"/>
        <end position="212"/>
    </location>
</feature>
<keyword evidence="2" id="KW-0238">DNA-binding</keyword>
<feature type="domain" description="Cyclic nucleotide-binding" evidence="4">
    <location>
        <begin position="9"/>
        <end position="129"/>
    </location>
</feature>
<dbReference type="GO" id="GO:0005829">
    <property type="term" value="C:cytosol"/>
    <property type="evidence" value="ECO:0007669"/>
    <property type="project" value="TreeGrafter"/>
</dbReference>
<organism evidence="6 7">
    <name type="scientific">Desulfacinum infernum DSM 9756</name>
    <dbReference type="NCBI Taxonomy" id="1121391"/>
    <lineage>
        <taxon>Bacteria</taxon>
        <taxon>Pseudomonadati</taxon>
        <taxon>Thermodesulfobacteriota</taxon>
        <taxon>Syntrophobacteria</taxon>
        <taxon>Syntrophobacterales</taxon>
        <taxon>Syntrophobacteraceae</taxon>
        <taxon>Desulfacinum</taxon>
    </lineage>
</organism>
<dbReference type="RefSeq" id="WP_073041205.1">
    <property type="nucleotide sequence ID" value="NZ_FQVB01000038.1"/>
</dbReference>
<dbReference type="Pfam" id="PF00027">
    <property type="entry name" value="cNMP_binding"/>
    <property type="match status" value="1"/>
</dbReference>
<dbReference type="PANTHER" id="PTHR24567:SF74">
    <property type="entry name" value="HTH-TYPE TRANSCRIPTIONAL REGULATOR ARCR"/>
    <property type="match status" value="1"/>
</dbReference>
<dbReference type="GO" id="GO:0003700">
    <property type="term" value="F:DNA-binding transcription factor activity"/>
    <property type="evidence" value="ECO:0007669"/>
    <property type="project" value="TreeGrafter"/>
</dbReference>
<dbReference type="InterPro" id="IPR050397">
    <property type="entry name" value="Env_Response_Regulators"/>
</dbReference>
<dbReference type="SUPFAM" id="SSF46785">
    <property type="entry name" value="Winged helix' DNA-binding domain"/>
    <property type="match status" value="1"/>
</dbReference>
<dbReference type="InterPro" id="IPR036390">
    <property type="entry name" value="WH_DNA-bd_sf"/>
</dbReference>
<dbReference type="GO" id="GO:0003677">
    <property type="term" value="F:DNA binding"/>
    <property type="evidence" value="ECO:0007669"/>
    <property type="project" value="UniProtKB-KW"/>
</dbReference>
<evidence type="ECO:0000313" key="6">
    <source>
        <dbReference type="EMBL" id="SHG04331.1"/>
    </source>
</evidence>
<dbReference type="SMART" id="SM00100">
    <property type="entry name" value="cNMP"/>
    <property type="match status" value="1"/>
</dbReference>
<dbReference type="Proteomes" id="UP000184076">
    <property type="component" value="Unassembled WGS sequence"/>
</dbReference>
<evidence type="ECO:0000256" key="3">
    <source>
        <dbReference type="ARBA" id="ARBA00023163"/>
    </source>
</evidence>
<keyword evidence="3" id="KW-0804">Transcription</keyword>
<dbReference type="InterPro" id="IPR036388">
    <property type="entry name" value="WH-like_DNA-bd_sf"/>
</dbReference>
<protein>
    <submittedName>
        <fullName evidence="6">Transcriptional regulator, Crp/Fnr family</fullName>
    </submittedName>
</protein>
<gene>
    <name evidence="6" type="ORF">SAMN02745206_03156</name>
</gene>
<dbReference type="Gene3D" id="1.10.10.10">
    <property type="entry name" value="Winged helix-like DNA-binding domain superfamily/Winged helix DNA-binding domain"/>
    <property type="match status" value="1"/>
</dbReference>
<dbReference type="InterPro" id="IPR014710">
    <property type="entry name" value="RmlC-like_jellyroll"/>
</dbReference>
<dbReference type="SMART" id="SM00419">
    <property type="entry name" value="HTH_CRP"/>
    <property type="match status" value="1"/>
</dbReference>
<dbReference type="STRING" id="1121391.SAMN02745206_03156"/>
<evidence type="ECO:0000256" key="2">
    <source>
        <dbReference type="ARBA" id="ARBA00023125"/>
    </source>
</evidence>
<dbReference type="SUPFAM" id="SSF51206">
    <property type="entry name" value="cAMP-binding domain-like"/>
    <property type="match status" value="1"/>
</dbReference>
<dbReference type="EMBL" id="FQVB01000038">
    <property type="protein sequence ID" value="SHG04331.1"/>
    <property type="molecule type" value="Genomic_DNA"/>
</dbReference>
<dbReference type="Gene3D" id="2.60.120.10">
    <property type="entry name" value="Jelly Rolls"/>
    <property type="match status" value="1"/>
</dbReference>
<dbReference type="InterPro" id="IPR018490">
    <property type="entry name" value="cNMP-bd_dom_sf"/>
</dbReference>
<dbReference type="PROSITE" id="PS51063">
    <property type="entry name" value="HTH_CRP_2"/>
    <property type="match status" value="1"/>
</dbReference>
<evidence type="ECO:0000259" key="5">
    <source>
        <dbReference type="PROSITE" id="PS51063"/>
    </source>
</evidence>
<evidence type="ECO:0000259" key="4">
    <source>
        <dbReference type="PROSITE" id="PS50042"/>
    </source>
</evidence>
<sequence length="224" mass="24808">MEMLGRVPLFQGINSERLRRLAHISSERLFQKGEALFFQGRKAEGFFVLIEGRVKVFKVSLDGREQILHLFQGGEIIGEVPVFTGGAYPAHAEALTRSTALYVPRDGFVRLVREDADLALEMLAVLSKRLRRFAALVEDLSLKEVPGRLAAYLLYLSDRNGGGDRVELDMTKTQLASLLGTIPETLSRIFAKLSGAELLSVEGRTITLLDRDSLHALAQGEKVV</sequence>
<name>A0A1M5GLB3_9BACT</name>
<reference evidence="7" key="1">
    <citation type="submission" date="2016-11" db="EMBL/GenBank/DDBJ databases">
        <authorList>
            <person name="Varghese N."/>
            <person name="Submissions S."/>
        </authorList>
    </citation>
    <scope>NUCLEOTIDE SEQUENCE [LARGE SCALE GENOMIC DNA]</scope>
    <source>
        <strain evidence="7">DSM 9756</strain>
    </source>
</reference>
<dbReference type="Pfam" id="PF13545">
    <property type="entry name" value="HTH_Crp_2"/>
    <property type="match status" value="1"/>
</dbReference>
<dbReference type="CDD" id="cd00038">
    <property type="entry name" value="CAP_ED"/>
    <property type="match status" value="1"/>
</dbReference>
<dbReference type="InterPro" id="IPR012318">
    <property type="entry name" value="HTH_CRP"/>
</dbReference>
<dbReference type="AlphaFoldDB" id="A0A1M5GLB3"/>